<organism evidence="11 12">
    <name type="scientific">Youngiibacter multivorans</name>
    <dbReference type="NCBI Taxonomy" id="937251"/>
    <lineage>
        <taxon>Bacteria</taxon>
        <taxon>Bacillati</taxon>
        <taxon>Bacillota</taxon>
        <taxon>Clostridia</taxon>
        <taxon>Eubacteriales</taxon>
        <taxon>Clostridiaceae</taxon>
        <taxon>Youngiibacter</taxon>
    </lineage>
</organism>
<evidence type="ECO:0000256" key="5">
    <source>
        <dbReference type="ARBA" id="ARBA00022692"/>
    </source>
</evidence>
<evidence type="ECO:0000256" key="2">
    <source>
        <dbReference type="ARBA" id="ARBA00022448"/>
    </source>
</evidence>
<accession>A0ABS4G4D4</accession>
<dbReference type="InterPro" id="IPR055348">
    <property type="entry name" value="DctQ"/>
</dbReference>
<evidence type="ECO:0000313" key="11">
    <source>
        <dbReference type="EMBL" id="MBP1919407.1"/>
    </source>
</evidence>
<name>A0ABS4G4D4_9CLOT</name>
<comment type="subcellular location">
    <subcellularLocation>
        <location evidence="1">Cell inner membrane</location>
        <topology evidence="1">Multi-pass membrane protein</topology>
    </subcellularLocation>
</comment>
<dbReference type="Pfam" id="PF04290">
    <property type="entry name" value="DctQ"/>
    <property type="match status" value="1"/>
</dbReference>
<dbReference type="PANTHER" id="PTHR35011:SF2">
    <property type="entry name" value="2,3-DIKETO-L-GULONATE TRAP TRANSPORTER SMALL PERMEASE PROTEIN YIAM"/>
    <property type="match status" value="1"/>
</dbReference>
<evidence type="ECO:0000256" key="4">
    <source>
        <dbReference type="ARBA" id="ARBA00022519"/>
    </source>
</evidence>
<evidence type="ECO:0000256" key="6">
    <source>
        <dbReference type="ARBA" id="ARBA00022989"/>
    </source>
</evidence>
<feature type="transmembrane region" description="Helical" evidence="9">
    <location>
        <begin position="15"/>
        <end position="35"/>
    </location>
</feature>
<sequence length="163" mass="18417">MKKLGQILNRLEESILVILLVVMLGVIFTATVGRFTKIITIKWAEELARYCMIWIVFIGIIIGARKGEHFAVTALDMFLPKKAMNVIKIIATLFVDGFCFFAAYYGVKILSSQIKGGQVTPSLQIPMWIVYSIIPFGLAMMAIRYTIRTYKDITGKEIDREDG</sequence>
<evidence type="ECO:0000259" key="10">
    <source>
        <dbReference type="Pfam" id="PF04290"/>
    </source>
</evidence>
<evidence type="ECO:0000256" key="3">
    <source>
        <dbReference type="ARBA" id="ARBA00022475"/>
    </source>
</evidence>
<evidence type="ECO:0000256" key="8">
    <source>
        <dbReference type="ARBA" id="ARBA00038436"/>
    </source>
</evidence>
<feature type="transmembrane region" description="Helical" evidence="9">
    <location>
        <begin position="125"/>
        <end position="147"/>
    </location>
</feature>
<gene>
    <name evidence="11" type="ORF">J2Z34_001896</name>
</gene>
<dbReference type="Proteomes" id="UP001519271">
    <property type="component" value="Unassembled WGS sequence"/>
</dbReference>
<evidence type="ECO:0000256" key="9">
    <source>
        <dbReference type="SAM" id="Phobius"/>
    </source>
</evidence>
<dbReference type="PANTHER" id="PTHR35011">
    <property type="entry name" value="2,3-DIKETO-L-GULONATE TRAP TRANSPORTER SMALL PERMEASE PROTEIN YIAM"/>
    <property type="match status" value="1"/>
</dbReference>
<keyword evidence="6 9" id="KW-1133">Transmembrane helix</keyword>
<feature type="transmembrane region" description="Helical" evidence="9">
    <location>
        <begin position="47"/>
        <end position="64"/>
    </location>
</feature>
<keyword evidence="3" id="KW-1003">Cell membrane</keyword>
<proteinExistence type="inferred from homology"/>
<reference evidence="11 12" key="1">
    <citation type="submission" date="2021-03" db="EMBL/GenBank/DDBJ databases">
        <title>Genomic Encyclopedia of Type Strains, Phase IV (KMG-IV): sequencing the most valuable type-strain genomes for metagenomic binning, comparative biology and taxonomic classification.</title>
        <authorList>
            <person name="Goeker M."/>
        </authorList>
    </citation>
    <scope>NUCLEOTIDE SEQUENCE [LARGE SCALE GENOMIC DNA]</scope>
    <source>
        <strain evidence="11 12">DSM 6139</strain>
    </source>
</reference>
<evidence type="ECO:0000313" key="12">
    <source>
        <dbReference type="Proteomes" id="UP001519271"/>
    </source>
</evidence>
<dbReference type="EMBL" id="JAGGKC010000014">
    <property type="protein sequence ID" value="MBP1919407.1"/>
    <property type="molecule type" value="Genomic_DNA"/>
</dbReference>
<protein>
    <submittedName>
        <fullName evidence="11">C4-dicarboxylate transporter DctQ subunit</fullName>
    </submittedName>
</protein>
<comment type="similarity">
    <text evidence="8">Belongs to the TRAP transporter small permease family.</text>
</comment>
<dbReference type="RefSeq" id="WP_209459606.1">
    <property type="nucleotide sequence ID" value="NZ_JAGGKC010000014.1"/>
</dbReference>
<keyword evidence="5 9" id="KW-0812">Transmembrane</keyword>
<feature type="domain" description="Tripartite ATP-independent periplasmic transporters DctQ component" evidence="10">
    <location>
        <begin position="23"/>
        <end position="154"/>
    </location>
</feature>
<comment type="caution">
    <text evidence="11">The sequence shown here is derived from an EMBL/GenBank/DDBJ whole genome shotgun (WGS) entry which is preliminary data.</text>
</comment>
<evidence type="ECO:0000256" key="7">
    <source>
        <dbReference type="ARBA" id="ARBA00023136"/>
    </source>
</evidence>
<evidence type="ECO:0000256" key="1">
    <source>
        <dbReference type="ARBA" id="ARBA00004429"/>
    </source>
</evidence>
<keyword evidence="12" id="KW-1185">Reference proteome</keyword>
<dbReference type="InterPro" id="IPR007387">
    <property type="entry name" value="TRAP_DctQ"/>
</dbReference>
<keyword evidence="2" id="KW-0813">Transport</keyword>
<keyword evidence="7 9" id="KW-0472">Membrane</keyword>
<feature type="transmembrane region" description="Helical" evidence="9">
    <location>
        <begin position="85"/>
        <end position="105"/>
    </location>
</feature>
<keyword evidence="4" id="KW-0997">Cell inner membrane</keyword>